<proteinExistence type="predicted"/>
<protein>
    <submittedName>
        <fullName evidence="2">Uncharacterized protein</fullName>
    </submittedName>
</protein>
<reference evidence="2" key="1">
    <citation type="journal article" date="2019" name="Microbiol. Resour. Announc.">
        <title>Draft Genome Sequences of Five Environmental Bacterial Isolates That Degrade Polyethylene Terephthalate Plastic.</title>
        <authorList>
            <person name="Leon-Zayas R."/>
            <person name="Roberts C."/>
            <person name="Vague M."/>
            <person name="Mellies J.L."/>
        </authorList>
    </citation>
    <scope>NUCLEOTIDE SEQUENCE</scope>
    <source>
        <strain evidence="2">13.2</strain>
    </source>
</reference>
<evidence type="ECO:0000313" key="1">
    <source>
        <dbReference type="EMBL" id="XBG31544.1"/>
    </source>
</evidence>
<sequence>MTTGNPDCEDHQWLQISLTSAQLVSVRFTHDIYTRAVSGKHWISADGVDFAIGPGERVKLSAGLALIDGEGLLQLEPVRAQKQHPAYPFPWPLPLLFKRQTTALEININQGNYR</sequence>
<dbReference type="EMBL" id="CP157179">
    <property type="protein sequence ID" value="XBG31544.1"/>
    <property type="molecule type" value="Genomic_DNA"/>
</dbReference>
<organism evidence="2">
    <name type="scientific">Pseudomonas sp. 13.2</name>
    <dbReference type="NCBI Taxonomy" id="3144665"/>
    <lineage>
        <taxon>Bacteria</taxon>
        <taxon>Pseudomonadati</taxon>
        <taxon>Pseudomonadota</taxon>
        <taxon>Gammaproteobacteria</taxon>
        <taxon>Pseudomonadales</taxon>
        <taxon>Pseudomonadaceae</taxon>
        <taxon>Pseudomonas</taxon>
    </lineage>
</organism>
<reference evidence="2" key="2">
    <citation type="submission" date="2024-05" db="EMBL/GenBank/DDBJ databases">
        <authorList>
            <person name="Mellies J."/>
            <person name="Newton I."/>
        </authorList>
    </citation>
    <scope>NUCLEOTIDE SEQUENCE</scope>
    <source>
        <strain evidence="2">13.2</strain>
    </source>
</reference>
<accession>A0AAU7BJI7</accession>
<dbReference type="AlphaFoldDB" id="A0AAU7BJI7"/>
<gene>
    <name evidence="2" type="ORF">ABH853_06180</name>
    <name evidence="1" type="ORF">ABH853_25435</name>
</gene>
<evidence type="ECO:0000313" key="2">
    <source>
        <dbReference type="EMBL" id="XBG32686.1"/>
    </source>
</evidence>
<dbReference type="EMBL" id="CP157179">
    <property type="protein sequence ID" value="XBG32686.1"/>
    <property type="molecule type" value="Genomic_DNA"/>
</dbReference>
<name>A0AAU7BJI7_9PSED</name>